<protein>
    <submittedName>
        <fullName evidence="6">Family 2 glycosyl transferase</fullName>
    </submittedName>
</protein>
<dbReference type="EMBL" id="AZGF01000053">
    <property type="protein sequence ID" value="KRM08977.1"/>
    <property type="molecule type" value="Genomic_DNA"/>
</dbReference>
<evidence type="ECO:0000313" key="6">
    <source>
        <dbReference type="EMBL" id="KRM08977.1"/>
    </source>
</evidence>
<gene>
    <name evidence="6" type="ORF">FD16_GL002074</name>
</gene>
<dbReference type="InterPro" id="IPR029044">
    <property type="entry name" value="Nucleotide-diphossugar_trans"/>
</dbReference>
<dbReference type="Gene3D" id="3.90.550.10">
    <property type="entry name" value="Spore Coat Polysaccharide Biosynthesis Protein SpsA, Chain A"/>
    <property type="match status" value="1"/>
</dbReference>
<dbReference type="RefSeq" id="WP_056938566.1">
    <property type="nucleotide sequence ID" value="NZ_AZGF01000053.1"/>
</dbReference>
<feature type="transmembrane region" description="Helical" evidence="4">
    <location>
        <begin position="6"/>
        <end position="25"/>
    </location>
</feature>
<reference evidence="6 7" key="1">
    <citation type="journal article" date="2015" name="Genome Announc.">
        <title>Expanding the biotechnology potential of lactobacilli through comparative genomics of 213 strains and associated genera.</title>
        <authorList>
            <person name="Sun Z."/>
            <person name="Harris H.M."/>
            <person name="McCann A."/>
            <person name="Guo C."/>
            <person name="Argimon S."/>
            <person name="Zhang W."/>
            <person name="Yang X."/>
            <person name="Jeffery I.B."/>
            <person name="Cooney J.C."/>
            <person name="Kagawa T.F."/>
            <person name="Liu W."/>
            <person name="Song Y."/>
            <person name="Salvetti E."/>
            <person name="Wrobel A."/>
            <person name="Rasinkangas P."/>
            <person name="Parkhill J."/>
            <person name="Rea M.C."/>
            <person name="O'Sullivan O."/>
            <person name="Ritari J."/>
            <person name="Douillard F.P."/>
            <person name="Paul Ross R."/>
            <person name="Yang R."/>
            <person name="Briner A.E."/>
            <person name="Felis G.E."/>
            <person name="de Vos W.M."/>
            <person name="Barrangou R."/>
            <person name="Klaenhammer T.R."/>
            <person name="Caufield P.W."/>
            <person name="Cui Y."/>
            <person name="Zhang H."/>
            <person name="O'Toole P.W."/>
        </authorList>
    </citation>
    <scope>NUCLEOTIDE SEQUENCE [LARGE SCALE GENOMIC DNA]</scope>
    <source>
        <strain evidence="6 7">DSM 5007</strain>
    </source>
</reference>
<dbReference type="PANTHER" id="PTHR43630:SF1">
    <property type="entry name" value="POLY-BETA-1,6-N-ACETYL-D-GLUCOSAMINE SYNTHASE"/>
    <property type="match status" value="1"/>
</dbReference>
<dbReference type="eggNOG" id="COG1215">
    <property type="taxonomic scope" value="Bacteria"/>
</dbReference>
<keyword evidence="3 6" id="KW-0808">Transferase</keyword>
<evidence type="ECO:0000256" key="1">
    <source>
        <dbReference type="ARBA" id="ARBA00006739"/>
    </source>
</evidence>
<evidence type="ECO:0000256" key="4">
    <source>
        <dbReference type="SAM" id="Phobius"/>
    </source>
</evidence>
<evidence type="ECO:0000256" key="2">
    <source>
        <dbReference type="ARBA" id="ARBA00022676"/>
    </source>
</evidence>
<dbReference type="Pfam" id="PF00535">
    <property type="entry name" value="Glycos_transf_2"/>
    <property type="match status" value="1"/>
</dbReference>
<keyword evidence="7" id="KW-1185">Reference proteome</keyword>
<keyword evidence="4" id="KW-0472">Membrane</keyword>
<sequence length="412" mass="46777">MTTLLFCLAIYCLLSIISVLLNVFFSNIQAIKAYRSELNGLSQKKRTVINRISVVIPAYNESKVVYRTVKSIMNNSYGNFQVIIVNDGSTDNTAIDLYELKKRYPKLIVVNQKNSGKSAALNNALFNYVNGDIMLVLDADSIASTDALAQVNLTFQNEKIIALSSNVRILHPKKFLEWAQFFEYLFSSHNRGSQVPLNMQYIIGGAGSAFRVPFLKMVGGYDINTPTEDIALSLKMINYFGNKDWVFGYSANAIFYTMPVHYYQELIAQRLRWRYGQIYELIKNKTMMFNHSGKYTFLFSFFRLPLAAFGLIVILTGPFLTFTSVFALLSLDYYLFLGLTLLLTFTLLFTLANEPKISISDKIKLICFSPALFVLLSVISFIEFIALILSFKKIKQAVKYGKADSGWNHVSR</sequence>
<dbReference type="InterPro" id="IPR001173">
    <property type="entry name" value="Glyco_trans_2-like"/>
</dbReference>
<keyword evidence="4" id="KW-0812">Transmembrane</keyword>
<dbReference type="CDD" id="cd06423">
    <property type="entry name" value="CESA_like"/>
    <property type="match status" value="1"/>
</dbReference>
<comment type="similarity">
    <text evidence="1">Belongs to the glycosyltransferase 2 family.</text>
</comment>
<evidence type="ECO:0000256" key="3">
    <source>
        <dbReference type="ARBA" id="ARBA00022679"/>
    </source>
</evidence>
<dbReference type="SUPFAM" id="SSF53448">
    <property type="entry name" value="Nucleotide-diphospho-sugar transferases"/>
    <property type="match status" value="1"/>
</dbReference>
<accession>A0A0R1VT76</accession>
<dbReference type="Proteomes" id="UP000051820">
    <property type="component" value="Unassembled WGS sequence"/>
</dbReference>
<keyword evidence="2" id="KW-0328">Glycosyltransferase</keyword>
<keyword evidence="4" id="KW-1133">Transmembrane helix</keyword>
<proteinExistence type="inferred from homology"/>
<dbReference type="AlphaFoldDB" id="A0A0R1VT76"/>
<feature type="transmembrane region" description="Helical" evidence="4">
    <location>
        <begin position="365"/>
        <end position="389"/>
    </location>
</feature>
<evidence type="ECO:0000259" key="5">
    <source>
        <dbReference type="Pfam" id="PF00535"/>
    </source>
</evidence>
<dbReference type="GO" id="GO:0016757">
    <property type="term" value="F:glycosyltransferase activity"/>
    <property type="evidence" value="ECO:0007669"/>
    <property type="project" value="UniProtKB-KW"/>
</dbReference>
<dbReference type="PATRIC" id="fig|1423807.3.peg.2127"/>
<comment type="caution">
    <text evidence="6">The sequence shown here is derived from an EMBL/GenBank/DDBJ whole genome shotgun (WGS) entry which is preliminary data.</text>
</comment>
<feature type="transmembrane region" description="Helical" evidence="4">
    <location>
        <begin position="295"/>
        <end position="321"/>
    </location>
</feature>
<name>A0A0R1VT76_9LACO</name>
<feature type="transmembrane region" description="Helical" evidence="4">
    <location>
        <begin position="333"/>
        <end position="353"/>
    </location>
</feature>
<evidence type="ECO:0000313" key="7">
    <source>
        <dbReference type="Proteomes" id="UP000051820"/>
    </source>
</evidence>
<organism evidence="6 7">
    <name type="scientific">Paucilactobacillus suebicus DSM 5007 = KCTC 3549</name>
    <dbReference type="NCBI Taxonomy" id="1423807"/>
    <lineage>
        <taxon>Bacteria</taxon>
        <taxon>Bacillati</taxon>
        <taxon>Bacillota</taxon>
        <taxon>Bacilli</taxon>
        <taxon>Lactobacillales</taxon>
        <taxon>Lactobacillaceae</taxon>
        <taxon>Paucilactobacillus</taxon>
    </lineage>
</organism>
<dbReference type="PANTHER" id="PTHR43630">
    <property type="entry name" value="POLY-BETA-1,6-N-ACETYL-D-GLUCOSAMINE SYNTHASE"/>
    <property type="match status" value="1"/>
</dbReference>
<feature type="domain" description="Glycosyltransferase 2-like" evidence="5">
    <location>
        <begin position="53"/>
        <end position="205"/>
    </location>
</feature>
<dbReference type="STRING" id="1423807.FD16_GL002074"/>